<evidence type="ECO:0000313" key="1">
    <source>
        <dbReference type="EMBL" id="CAI9931406.1"/>
    </source>
</evidence>
<dbReference type="Proteomes" id="UP001642409">
    <property type="component" value="Unassembled WGS sequence"/>
</dbReference>
<sequence>MIYHSVGHCVVSQQIDRFDSLDNTSNSTNVSSASNTHKLCNVNLNNSIGSISEFEYLNISLEQSKMSHWISVLESYQSFGIQTATSLEKLANKTWFQQLLKTAYIFPLSDNQMQRQLNRKLNVLSRNPSQQDRKCNKQSSNCVLYDVCQVNDSLFDISENSFSEPRPLVQKSVAVNQSSTSRSASASQYVCWDQFSKVDVVLYAQSNATMKRSLITIKTRCTENDATMENDVEDELFSFVFAGQ</sequence>
<dbReference type="EMBL" id="CAXDID020000238">
    <property type="protein sequence ID" value="CAL6062267.1"/>
    <property type="molecule type" value="Genomic_DNA"/>
</dbReference>
<gene>
    <name evidence="1" type="ORF">HINF_LOCUS19051</name>
    <name evidence="2" type="ORF">HINF_LOCUS50106</name>
    <name evidence="3" type="ORF">HINF_LOCUS50108</name>
    <name evidence="4" type="ORF">HINF_LOCUS78187</name>
</gene>
<reference evidence="1" key="1">
    <citation type="submission" date="2023-06" db="EMBL/GenBank/DDBJ databases">
        <authorList>
            <person name="Kurt Z."/>
        </authorList>
    </citation>
    <scope>NUCLEOTIDE SEQUENCE</scope>
</reference>
<evidence type="ECO:0000313" key="5">
    <source>
        <dbReference type="Proteomes" id="UP001642409"/>
    </source>
</evidence>
<dbReference type="EMBL" id="CAXDID020000238">
    <property type="protein sequence ID" value="CAL6062263.1"/>
    <property type="molecule type" value="Genomic_DNA"/>
</dbReference>
<name>A0AA86TWW0_9EUKA</name>
<dbReference type="AlphaFoldDB" id="A0AA86TWW0"/>
<proteinExistence type="predicted"/>
<organism evidence="1">
    <name type="scientific">Hexamita inflata</name>
    <dbReference type="NCBI Taxonomy" id="28002"/>
    <lineage>
        <taxon>Eukaryota</taxon>
        <taxon>Metamonada</taxon>
        <taxon>Diplomonadida</taxon>
        <taxon>Hexamitidae</taxon>
        <taxon>Hexamitinae</taxon>
        <taxon>Hexamita</taxon>
    </lineage>
</organism>
<comment type="caution">
    <text evidence="1">The sequence shown here is derived from an EMBL/GenBank/DDBJ whole genome shotgun (WGS) entry which is preliminary data.</text>
</comment>
<evidence type="ECO:0000313" key="3">
    <source>
        <dbReference type="EMBL" id="CAL6062267.1"/>
    </source>
</evidence>
<keyword evidence="5" id="KW-1185">Reference proteome</keyword>
<evidence type="ECO:0000313" key="2">
    <source>
        <dbReference type="EMBL" id="CAL6062263.1"/>
    </source>
</evidence>
<dbReference type="EMBL" id="CATOUU010000489">
    <property type="protein sequence ID" value="CAI9931406.1"/>
    <property type="molecule type" value="Genomic_DNA"/>
</dbReference>
<evidence type="ECO:0000313" key="4">
    <source>
        <dbReference type="EMBL" id="CAL6114684.1"/>
    </source>
</evidence>
<dbReference type="EMBL" id="CAXDID020000815">
    <property type="protein sequence ID" value="CAL6114684.1"/>
    <property type="molecule type" value="Genomic_DNA"/>
</dbReference>
<reference evidence="2 5" key="2">
    <citation type="submission" date="2024-07" db="EMBL/GenBank/DDBJ databases">
        <authorList>
            <person name="Akdeniz Z."/>
        </authorList>
    </citation>
    <scope>NUCLEOTIDE SEQUENCE [LARGE SCALE GENOMIC DNA]</scope>
</reference>
<protein>
    <submittedName>
        <fullName evidence="2">Hypothetical_protein</fullName>
    </submittedName>
</protein>
<accession>A0AA86TWW0</accession>